<gene>
    <name evidence="12" type="ORF">LCGC14_0593330</name>
</gene>
<keyword evidence="4" id="KW-0444">Lipid biosynthesis</keyword>
<evidence type="ECO:0000313" key="12">
    <source>
        <dbReference type="EMBL" id="KKN54355.1"/>
    </source>
</evidence>
<keyword evidence="5" id="KW-0808">Transferase</keyword>
<dbReference type="GO" id="GO:0006633">
    <property type="term" value="P:fatty acid biosynthetic process"/>
    <property type="evidence" value="ECO:0007669"/>
    <property type="project" value="UniProtKB-KW"/>
</dbReference>
<comment type="caution">
    <text evidence="12">The sequence shown here is derived from an EMBL/GenBank/DDBJ whole genome shotgun (WGS) entry which is preliminary data.</text>
</comment>
<evidence type="ECO:0008006" key="13">
    <source>
        <dbReference type="Google" id="ProtNLM"/>
    </source>
</evidence>
<evidence type="ECO:0000259" key="11">
    <source>
        <dbReference type="Pfam" id="PF08545"/>
    </source>
</evidence>
<dbReference type="Pfam" id="PF08545">
    <property type="entry name" value="ACP_syn_III"/>
    <property type="match status" value="1"/>
</dbReference>
<evidence type="ECO:0000256" key="1">
    <source>
        <dbReference type="ARBA" id="ARBA00005189"/>
    </source>
</evidence>
<accession>A0A0F9RCV0</accession>
<organism evidence="12">
    <name type="scientific">marine sediment metagenome</name>
    <dbReference type="NCBI Taxonomy" id="412755"/>
    <lineage>
        <taxon>unclassified sequences</taxon>
        <taxon>metagenomes</taxon>
        <taxon>ecological metagenomes</taxon>
    </lineage>
</organism>
<evidence type="ECO:0000256" key="8">
    <source>
        <dbReference type="ARBA" id="ARBA00023160"/>
    </source>
</evidence>
<keyword evidence="7" id="KW-0443">Lipid metabolism</keyword>
<name>A0A0F9RCV0_9ZZZZ</name>
<dbReference type="Gene3D" id="3.40.47.10">
    <property type="match status" value="1"/>
</dbReference>
<dbReference type="GO" id="GO:0004315">
    <property type="term" value="F:3-oxoacyl-[acyl-carrier-protein] synthase activity"/>
    <property type="evidence" value="ECO:0007669"/>
    <property type="project" value="InterPro"/>
</dbReference>
<keyword evidence="8" id="KW-0275">Fatty acid biosynthesis</keyword>
<dbReference type="AlphaFoldDB" id="A0A0F9RCV0"/>
<dbReference type="InterPro" id="IPR013747">
    <property type="entry name" value="ACP_syn_III_C"/>
</dbReference>
<dbReference type="CDD" id="cd00830">
    <property type="entry name" value="KAS_III"/>
    <property type="match status" value="1"/>
</dbReference>
<evidence type="ECO:0000256" key="2">
    <source>
        <dbReference type="ARBA" id="ARBA00008642"/>
    </source>
</evidence>
<evidence type="ECO:0000259" key="10">
    <source>
        <dbReference type="Pfam" id="PF08541"/>
    </source>
</evidence>
<dbReference type="GO" id="GO:0044550">
    <property type="term" value="P:secondary metabolite biosynthetic process"/>
    <property type="evidence" value="ECO:0007669"/>
    <property type="project" value="TreeGrafter"/>
</dbReference>
<evidence type="ECO:0000256" key="6">
    <source>
        <dbReference type="ARBA" id="ARBA00022832"/>
    </source>
</evidence>
<keyword evidence="9" id="KW-0012">Acyltransferase</keyword>
<protein>
    <recommendedName>
        <fullName evidence="13">Beta-ketoacyl-[acyl-carrier-protein] synthase III C-terminal domain-containing protein</fullName>
    </recommendedName>
</protein>
<dbReference type="InterPro" id="IPR013751">
    <property type="entry name" value="ACP_syn_III_N"/>
</dbReference>
<evidence type="ECO:0000256" key="3">
    <source>
        <dbReference type="ARBA" id="ARBA00022490"/>
    </source>
</evidence>
<dbReference type="InterPro" id="IPR004655">
    <property type="entry name" value="FabH"/>
</dbReference>
<dbReference type="NCBIfam" id="TIGR00747">
    <property type="entry name" value="fabH"/>
    <property type="match status" value="1"/>
</dbReference>
<sequence length="310" mass="33152">MNVRVAGTGSYLPKEVVTNEELETHLPTTAKWIDERLGIKTRRVASVEQETSDLATEAAWSALMDAGMTAESMDLIIVATATPDMLAPSTATIVQEKLGAYQAAAFDLGAVCTGFVYAFVTGAQFIESGMYERVLVIGADTFSQITDWTKRSAVFFGDGAGAVVLEGVDGGDSEILASNLYADGTGKDAFTIYHGHFFEMDNKAVYDTASIVLPNALLQTIEDAGLFPFDVDFVVPHQPSIHILQNMTKKAGIPFEKVMTSMDKYGNTAAGSVPIMLDDTAKGGLLKRGDIVALVAVGSGWTWGASVLRW</sequence>
<dbReference type="NCBIfam" id="NF006829">
    <property type="entry name" value="PRK09352.1"/>
    <property type="match status" value="1"/>
</dbReference>
<dbReference type="InterPro" id="IPR016039">
    <property type="entry name" value="Thiolase-like"/>
</dbReference>
<feature type="domain" description="Beta-ketoacyl-[acyl-carrier-protein] synthase III N-terminal" evidence="11">
    <location>
        <begin position="106"/>
        <end position="184"/>
    </location>
</feature>
<dbReference type="PANTHER" id="PTHR34069:SF2">
    <property type="entry name" value="BETA-KETOACYL-[ACYL-CARRIER-PROTEIN] SYNTHASE III"/>
    <property type="match status" value="1"/>
</dbReference>
<dbReference type="EMBL" id="LAZR01000932">
    <property type="protein sequence ID" value="KKN54355.1"/>
    <property type="molecule type" value="Genomic_DNA"/>
</dbReference>
<dbReference type="SUPFAM" id="SSF53901">
    <property type="entry name" value="Thiolase-like"/>
    <property type="match status" value="1"/>
</dbReference>
<comment type="similarity">
    <text evidence="2">Belongs to the thiolase-like superfamily. FabH family.</text>
</comment>
<evidence type="ECO:0000256" key="9">
    <source>
        <dbReference type="ARBA" id="ARBA00023315"/>
    </source>
</evidence>
<reference evidence="12" key="1">
    <citation type="journal article" date="2015" name="Nature">
        <title>Complex archaea that bridge the gap between prokaryotes and eukaryotes.</title>
        <authorList>
            <person name="Spang A."/>
            <person name="Saw J.H."/>
            <person name="Jorgensen S.L."/>
            <person name="Zaremba-Niedzwiedzka K."/>
            <person name="Martijn J."/>
            <person name="Lind A.E."/>
            <person name="van Eijk R."/>
            <person name="Schleper C."/>
            <person name="Guy L."/>
            <person name="Ettema T.J."/>
        </authorList>
    </citation>
    <scope>NUCLEOTIDE SEQUENCE</scope>
</reference>
<dbReference type="PANTHER" id="PTHR34069">
    <property type="entry name" value="3-OXOACYL-[ACYL-CARRIER-PROTEIN] SYNTHASE 3"/>
    <property type="match status" value="1"/>
</dbReference>
<evidence type="ECO:0000256" key="7">
    <source>
        <dbReference type="ARBA" id="ARBA00023098"/>
    </source>
</evidence>
<keyword evidence="6" id="KW-0276">Fatty acid metabolism</keyword>
<evidence type="ECO:0000256" key="5">
    <source>
        <dbReference type="ARBA" id="ARBA00022679"/>
    </source>
</evidence>
<evidence type="ECO:0000256" key="4">
    <source>
        <dbReference type="ARBA" id="ARBA00022516"/>
    </source>
</evidence>
<keyword evidence="3" id="KW-0963">Cytoplasm</keyword>
<dbReference type="Pfam" id="PF08541">
    <property type="entry name" value="ACP_syn_III_C"/>
    <property type="match status" value="1"/>
</dbReference>
<comment type="pathway">
    <text evidence="1">Lipid metabolism.</text>
</comment>
<feature type="domain" description="Beta-ketoacyl-[acyl-carrier-protein] synthase III C-terminal" evidence="10">
    <location>
        <begin position="222"/>
        <end position="310"/>
    </location>
</feature>
<proteinExistence type="inferred from homology"/>